<dbReference type="InterPro" id="IPR050367">
    <property type="entry name" value="APC_superfamily"/>
</dbReference>
<feature type="transmembrane region" description="Helical" evidence="5">
    <location>
        <begin position="188"/>
        <end position="207"/>
    </location>
</feature>
<keyword evidence="2 5" id="KW-0812">Transmembrane</keyword>
<organism evidence="7 8">
    <name type="scientific">Williamsia serinedens</name>
    <dbReference type="NCBI Taxonomy" id="391736"/>
    <lineage>
        <taxon>Bacteria</taxon>
        <taxon>Bacillati</taxon>
        <taxon>Actinomycetota</taxon>
        <taxon>Actinomycetes</taxon>
        <taxon>Mycobacteriales</taxon>
        <taxon>Nocardiaceae</taxon>
        <taxon>Williamsia</taxon>
    </lineage>
</organism>
<dbReference type="RefSeq" id="WP_253653634.1">
    <property type="nucleotide sequence ID" value="NZ_BAAAOE010000001.1"/>
</dbReference>
<feature type="transmembrane region" description="Helical" evidence="5">
    <location>
        <begin position="325"/>
        <end position="356"/>
    </location>
</feature>
<name>A0ABT1GYI6_9NOCA</name>
<feature type="transmembrane region" description="Helical" evidence="5">
    <location>
        <begin position="88"/>
        <end position="115"/>
    </location>
</feature>
<evidence type="ECO:0000313" key="8">
    <source>
        <dbReference type="Proteomes" id="UP001205740"/>
    </source>
</evidence>
<feature type="transmembrane region" description="Helical" evidence="5">
    <location>
        <begin position="219"/>
        <end position="246"/>
    </location>
</feature>
<evidence type="ECO:0000256" key="4">
    <source>
        <dbReference type="ARBA" id="ARBA00023136"/>
    </source>
</evidence>
<dbReference type="PANTHER" id="PTHR42770">
    <property type="entry name" value="AMINO ACID TRANSPORTER-RELATED"/>
    <property type="match status" value="1"/>
</dbReference>
<comment type="caution">
    <text evidence="7">The sequence shown here is derived from an EMBL/GenBank/DDBJ whole genome shotgun (WGS) entry which is preliminary data.</text>
</comment>
<feature type="transmembrane region" description="Helical" evidence="5">
    <location>
        <begin position="269"/>
        <end position="293"/>
    </location>
</feature>
<accession>A0ABT1GYI6</accession>
<keyword evidence="8" id="KW-1185">Reference proteome</keyword>
<comment type="subcellular location">
    <subcellularLocation>
        <location evidence="1">Membrane</location>
        <topology evidence="1">Multi-pass membrane protein</topology>
    </subcellularLocation>
</comment>
<feature type="transmembrane region" description="Helical" evidence="5">
    <location>
        <begin position="121"/>
        <end position="140"/>
    </location>
</feature>
<feature type="transmembrane region" description="Helical" evidence="5">
    <location>
        <begin position="147"/>
        <end position="168"/>
    </location>
</feature>
<dbReference type="Gene3D" id="1.20.1740.10">
    <property type="entry name" value="Amino acid/polyamine transporter I"/>
    <property type="match status" value="1"/>
</dbReference>
<feature type="transmembrane region" description="Helical" evidence="5">
    <location>
        <begin position="20"/>
        <end position="40"/>
    </location>
</feature>
<feature type="transmembrane region" description="Helical" evidence="5">
    <location>
        <begin position="46"/>
        <end position="67"/>
    </location>
</feature>
<protein>
    <submittedName>
        <fullName evidence="7">Basic amino acid/polyamine antiporter, APA family</fullName>
    </submittedName>
</protein>
<evidence type="ECO:0000256" key="5">
    <source>
        <dbReference type="SAM" id="Phobius"/>
    </source>
</evidence>
<dbReference type="Pfam" id="PF00324">
    <property type="entry name" value="AA_permease"/>
    <property type="match status" value="1"/>
</dbReference>
<dbReference type="Proteomes" id="UP001205740">
    <property type="component" value="Unassembled WGS sequence"/>
</dbReference>
<reference evidence="7 8" key="1">
    <citation type="submission" date="2022-06" db="EMBL/GenBank/DDBJ databases">
        <title>Genomic Encyclopedia of Archaeal and Bacterial Type Strains, Phase II (KMG-II): from individual species to whole genera.</title>
        <authorList>
            <person name="Goeker M."/>
        </authorList>
    </citation>
    <scope>NUCLEOTIDE SEQUENCE [LARGE SCALE GENOMIC DNA]</scope>
    <source>
        <strain evidence="7 8">DSM 45037</strain>
    </source>
</reference>
<evidence type="ECO:0000313" key="7">
    <source>
        <dbReference type="EMBL" id="MCP2160052.1"/>
    </source>
</evidence>
<keyword evidence="4 5" id="KW-0472">Membrane</keyword>
<gene>
    <name evidence="7" type="ORF">LX12_001231</name>
</gene>
<dbReference type="PIRSF" id="PIRSF006060">
    <property type="entry name" value="AA_transporter"/>
    <property type="match status" value="1"/>
</dbReference>
<evidence type="ECO:0000259" key="6">
    <source>
        <dbReference type="Pfam" id="PF00324"/>
    </source>
</evidence>
<evidence type="ECO:0000256" key="2">
    <source>
        <dbReference type="ARBA" id="ARBA00022692"/>
    </source>
</evidence>
<dbReference type="InterPro" id="IPR004841">
    <property type="entry name" value="AA-permease/SLC12A_dom"/>
</dbReference>
<feature type="transmembrane region" description="Helical" evidence="5">
    <location>
        <begin position="376"/>
        <end position="409"/>
    </location>
</feature>
<evidence type="ECO:0000256" key="3">
    <source>
        <dbReference type="ARBA" id="ARBA00022989"/>
    </source>
</evidence>
<feature type="domain" description="Amino acid permease/ SLC12A" evidence="6">
    <location>
        <begin position="18"/>
        <end position="381"/>
    </location>
</feature>
<dbReference type="EMBL" id="JAMTCG010000002">
    <property type="protein sequence ID" value="MCP2160052.1"/>
    <property type="molecule type" value="Genomic_DNA"/>
</dbReference>
<keyword evidence="3 5" id="KW-1133">Transmembrane helix</keyword>
<evidence type="ECO:0000256" key="1">
    <source>
        <dbReference type="ARBA" id="ARBA00004141"/>
    </source>
</evidence>
<dbReference type="PANTHER" id="PTHR42770:SF7">
    <property type="entry name" value="MEMBRANE PROTEIN"/>
    <property type="match status" value="1"/>
</dbReference>
<sequence>MTTPGSGRLSRRLSTTQATVIGLGSMIGAGVFTAFAPAAAAAGSALLVGLAVAAVVAVCNALSSAQLAAQYPEAGGTYLYGRERLGEWWGFAAGWMFVVGKTASCAAMALTVGTYLAGETWGPVVAVVAVAAVVTVNCLGVTRTATATAVIVTAVVAVLVVVVVTGVVGGDPRADNVAIRVDGGSVHGVLQAAGLLFFAFAGYARIATLAEEVRDPRRAIPRAIVGALTCALLVYAAVGVTAVAVLGPDDLADTPTPLVALVSASGADVIAPLVRVAAAVAALGALLALVAGIGRTGLAMARTGDLPRPLAAVHPRFSVPHRMEITVGVIVAVAVLTVDLRGAIGFSSFGVLLYYLVANLAAATQTGSHRRYPMAVHVVGAIGCVALAVSLPVASVVAGIVVAAVGGLYRLVVRRGSTSGPTSPRSG</sequence>
<proteinExistence type="predicted"/>